<evidence type="ECO:0000256" key="7">
    <source>
        <dbReference type="ARBA" id="ARBA00022763"/>
    </source>
</evidence>
<evidence type="ECO:0000256" key="1">
    <source>
        <dbReference type="ARBA" id="ARBA00001946"/>
    </source>
</evidence>
<keyword evidence="15 17" id="KW-0808">Transferase</keyword>
<name>C1DCZ7_LARHH</name>
<evidence type="ECO:0000313" key="18">
    <source>
        <dbReference type="Proteomes" id="UP000002010"/>
    </source>
</evidence>
<evidence type="ECO:0000259" key="16">
    <source>
        <dbReference type="PROSITE" id="PS51462"/>
    </source>
</evidence>
<evidence type="ECO:0000256" key="3">
    <source>
        <dbReference type="ARBA" id="ARBA00022457"/>
    </source>
</evidence>
<feature type="binding site" evidence="15">
    <location>
        <position position="41"/>
    </location>
    <ligand>
        <name>substrate</name>
    </ligand>
</feature>
<feature type="site" description="Transition state stabilizer" evidence="15">
    <location>
        <position position="17"/>
    </location>
</feature>
<keyword evidence="7" id="KW-0227">DNA damage</keyword>
<comment type="catalytic activity">
    <reaction evidence="14">
        <text>8-oxo-GTP + H2O = 8-oxo-GMP + diphosphate + H(+)</text>
        <dbReference type="Rhea" id="RHEA:67616"/>
        <dbReference type="ChEBI" id="CHEBI:15377"/>
        <dbReference type="ChEBI" id="CHEBI:15378"/>
        <dbReference type="ChEBI" id="CHEBI:33019"/>
        <dbReference type="ChEBI" id="CHEBI:143553"/>
        <dbReference type="ChEBI" id="CHEBI:145694"/>
    </reaction>
</comment>
<dbReference type="InterPro" id="IPR013785">
    <property type="entry name" value="Aldolase_TIM"/>
</dbReference>
<comment type="subcellular location">
    <subcellularLocation>
        <location evidence="15">Cytoplasm</location>
    </subcellularLocation>
</comment>
<sequence length="487" mass="52884">MKRAVYAGSFDPVTNGHLWMIQQAVELFDELIVAIGVNPDKHCTFSAEDRAAMLRETTQQYPNLRVEVFDNQFLVSYAQSVGANYIVRGIRTTSDYEYERAMRYINSDLYPNINTIFLLPPREFAEVSSTMVRGLVGPDGLGKHHSPIRTRPGVPAAAPVGRAPWHPALRGYKATGIMTKWVDVVAGVLLAPNGDFFLSSRPQGKPYAGYWEFPGGKLEAGETPYQALVRELDEELGLTVEEATPWLTQHFHYEHASVRLSFWRVTRWQGQPQAREGQTWAWQPAAGALNVAPVLPANTPVFRALSLPATLALTCAGETGAAAILARIGADPAAFPLVVVREPGWAEADRVQLAHEIRALTAGCGGRVLLAGATTLVAGLDGVHLTAAQLMALDTRPAADWAGASVHRQEELEQAARLGLDYVMLGHVMPTPSHPGVPPLGWSRFAGLAGGRWPMPVYALGGMQPQDMQAAQAHGAHGIAMMRGAWQ</sequence>
<dbReference type="InterPro" id="IPR015797">
    <property type="entry name" value="NUDIX_hydrolase-like_dom_sf"/>
</dbReference>
<dbReference type="InterPro" id="IPR020476">
    <property type="entry name" value="Nudix_hydrolase"/>
</dbReference>
<dbReference type="InterPro" id="IPR001980">
    <property type="entry name" value="PPAT"/>
</dbReference>
<comment type="subunit">
    <text evidence="15">Homohexamer.</text>
</comment>
<dbReference type="KEGG" id="lhk:LHK_00639"/>
<dbReference type="NCBIfam" id="TIGR00125">
    <property type="entry name" value="cyt_tran_rel"/>
    <property type="match status" value="1"/>
</dbReference>
<dbReference type="GO" id="GO:0046872">
    <property type="term" value="F:metal ion binding"/>
    <property type="evidence" value="ECO:0007669"/>
    <property type="project" value="UniProtKB-KW"/>
</dbReference>
<dbReference type="STRING" id="557598.LHK_00639"/>
<keyword evidence="15 17" id="KW-0548">Nucleotidyltransferase</keyword>
<feature type="binding site" evidence="15">
    <location>
        <begin position="9"/>
        <end position="10"/>
    </location>
    <ligand>
        <name>ATP</name>
        <dbReference type="ChEBI" id="CHEBI:30616"/>
    </ligand>
</feature>
<keyword evidence="11" id="KW-0234">DNA repair</keyword>
<comment type="similarity">
    <text evidence="15">Belongs to the bacterial CoaD family.</text>
</comment>
<dbReference type="PRINTS" id="PR00502">
    <property type="entry name" value="NUDIXFAMILY"/>
</dbReference>
<keyword evidence="15" id="KW-0067">ATP-binding</keyword>
<dbReference type="InterPro" id="IPR022998">
    <property type="entry name" value="ThiamineP_synth_TenI"/>
</dbReference>
<dbReference type="GO" id="GO:0035539">
    <property type="term" value="F:8-oxo-7,8-dihydrodeoxyguanosine triphosphate pyrophosphatase activity"/>
    <property type="evidence" value="ECO:0007669"/>
    <property type="project" value="UniProtKB-EC"/>
</dbReference>
<dbReference type="GO" id="GO:0006260">
    <property type="term" value="P:DNA replication"/>
    <property type="evidence" value="ECO:0007669"/>
    <property type="project" value="UniProtKB-KW"/>
</dbReference>
<dbReference type="GO" id="GO:0005524">
    <property type="term" value="F:ATP binding"/>
    <property type="evidence" value="ECO:0007669"/>
    <property type="project" value="UniProtKB-KW"/>
</dbReference>
<comment type="catalytic activity">
    <reaction evidence="12 15">
        <text>(R)-4'-phosphopantetheine + ATP + H(+) = 3'-dephospho-CoA + diphosphate</text>
        <dbReference type="Rhea" id="RHEA:19801"/>
        <dbReference type="ChEBI" id="CHEBI:15378"/>
        <dbReference type="ChEBI" id="CHEBI:30616"/>
        <dbReference type="ChEBI" id="CHEBI:33019"/>
        <dbReference type="ChEBI" id="CHEBI:57328"/>
        <dbReference type="ChEBI" id="CHEBI:61723"/>
        <dbReference type="EC" id="2.7.7.3"/>
    </reaction>
</comment>
<keyword evidence="9 15" id="KW-0460">Magnesium</keyword>
<evidence type="ECO:0000256" key="15">
    <source>
        <dbReference type="HAMAP-Rule" id="MF_00151"/>
    </source>
</evidence>
<dbReference type="HOGENOM" id="CLU_559956_0_0_4"/>
<dbReference type="GO" id="GO:0006281">
    <property type="term" value="P:DNA repair"/>
    <property type="evidence" value="ECO:0007669"/>
    <property type="project" value="UniProtKB-KW"/>
</dbReference>
<evidence type="ECO:0000256" key="6">
    <source>
        <dbReference type="ARBA" id="ARBA00022723"/>
    </source>
</evidence>
<feature type="domain" description="Nudix hydrolase" evidence="16">
    <location>
        <begin position="180"/>
        <end position="309"/>
    </location>
</feature>
<evidence type="ECO:0000256" key="14">
    <source>
        <dbReference type="ARBA" id="ARBA00036904"/>
    </source>
</evidence>
<dbReference type="InterPro" id="IPR036206">
    <property type="entry name" value="ThiamineP_synth_sf"/>
</dbReference>
<evidence type="ECO:0000256" key="10">
    <source>
        <dbReference type="ARBA" id="ARBA00022993"/>
    </source>
</evidence>
<dbReference type="PROSITE" id="PS51462">
    <property type="entry name" value="NUDIX"/>
    <property type="match status" value="1"/>
</dbReference>
<dbReference type="UniPathway" id="UPA00241">
    <property type="reaction ID" value="UER00355"/>
</dbReference>
<dbReference type="Proteomes" id="UP000002010">
    <property type="component" value="Chromosome"/>
</dbReference>
<evidence type="ECO:0000313" key="17">
    <source>
        <dbReference type="EMBL" id="ACO73632.1"/>
    </source>
</evidence>
<comment type="function">
    <text evidence="15">Reversibly transfers an adenylyl group from ATP to 4'-phosphopantetheine, yielding dephospho-CoA (dPCoA) and pyrophosphate.</text>
</comment>
<comment type="catalytic activity">
    <reaction evidence="13">
        <text>8-oxo-dGTP + H2O = 8-oxo-dGMP + diphosphate + H(+)</text>
        <dbReference type="Rhea" id="RHEA:31575"/>
        <dbReference type="ChEBI" id="CHEBI:15377"/>
        <dbReference type="ChEBI" id="CHEBI:15378"/>
        <dbReference type="ChEBI" id="CHEBI:33019"/>
        <dbReference type="ChEBI" id="CHEBI:63224"/>
        <dbReference type="ChEBI" id="CHEBI:77896"/>
        <dbReference type="EC" id="3.6.1.55"/>
    </reaction>
</comment>
<keyword evidence="10 15" id="KW-0173">Coenzyme A biosynthesis</keyword>
<dbReference type="GO" id="GO:0044715">
    <property type="term" value="F:8-oxo-dGDP phosphatase activity"/>
    <property type="evidence" value="ECO:0007669"/>
    <property type="project" value="TreeGrafter"/>
</dbReference>
<dbReference type="PANTHER" id="PTHR47707:SF1">
    <property type="entry name" value="NUDIX HYDROLASE FAMILY PROTEIN"/>
    <property type="match status" value="1"/>
</dbReference>
<dbReference type="InterPro" id="IPR000086">
    <property type="entry name" value="NUDIX_hydrolase_dom"/>
</dbReference>
<comment type="pathway">
    <text evidence="15">Cofactor biosynthesis; coenzyme A biosynthesis; CoA from (R)-pantothenate: step 4/5.</text>
</comment>
<evidence type="ECO:0000256" key="4">
    <source>
        <dbReference type="ARBA" id="ARBA00022490"/>
    </source>
</evidence>
<evidence type="ECO:0000256" key="5">
    <source>
        <dbReference type="ARBA" id="ARBA00022705"/>
    </source>
</evidence>
<evidence type="ECO:0000256" key="11">
    <source>
        <dbReference type="ARBA" id="ARBA00023204"/>
    </source>
</evidence>
<dbReference type="Pfam" id="PF01467">
    <property type="entry name" value="CTP_transf_like"/>
    <property type="match status" value="1"/>
</dbReference>
<feature type="binding site" evidence="15">
    <location>
        <begin position="89"/>
        <end position="91"/>
    </location>
    <ligand>
        <name>ATP</name>
        <dbReference type="ChEBI" id="CHEBI:30616"/>
    </ligand>
</feature>
<proteinExistence type="inferred from homology"/>
<dbReference type="Gene3D" id="3.20.20.70">
    <property type="entry name" value="Aldolase class I"/>
    <property type="match status" value="1"/>
</dbReference>
<feature type="binding site" evidence="15">
    <location>
        <position position="17"/>
    </location>
    <ligand>
        <name>ATP</name>
        <dbReference type="ChEBI" id="CHEBI:30616"/>
    </ligand>
</feature>
<dbReference type="Gene3D" id="3.90.79.10">
    <property type="entry name" value="Nucleoside Triphosphate Pyrophosphohydrolase"/>
    <property type="match status" value="1"/>
</dbReference>
<evidence type="ECO:0000256" key="9">
    <source>
        <dbReference type="ARBA" id="ARBA00022842"/>
    </source>
</evidence>
<dbReference type="InterPro" id="IPR004821">
    <property type="entry name" value="Cyt_trans-like"/>
</dbReference>
<dbReference type="CDD" id="cd00564">
    <property type="entry name" value="TMP_TenI"/>
    <property type="match status" value="1"/>
</dbReference>
<dbReference type="Pfam" id="PF02581">
    <property type="entry name" value="TMP-TENI"/>
    <property type="match status" value="1"/>
</dbReference>
<dbReference type="InterPro" id="IPR047127">
    <property type="entry name" value="MutT-like"/>
</dbReference>
<feature type="binding site" evidence="15">
    <location>
        <position position="74"/>
    </location>
    <ligand>
        <name>substrate</name>
    </ligand>
</feature>
<evidence type="ECO:0000256" key="2">
    <source>
        <dbReference type="ARBA" id="ARBA00005582"/>
    </source>
</evidence>
<dbReference type="GO" id="GO:0008413">
    <property type="term" value="F:8-oxo-7,8-dihydroguanosine triphosphate pyrophosphatase activity"/>
    <property type="evidence" value="ECO:0007669"/>
    <property type="project" value="TreeGrafter"/>
</dbReference>
<evidence type="ECO:0000256" key="13">
    <source>
        <dbReference type="ARBA" id="ARBA00035861"/>
    </source>
</evidence>
<dbReference type="AlphaFoldDB" id="C1DCZ7"/>
<dbReference type="CDD" id="cd03425">
    <property type="entry name" value="NUDIX_MutT_NudA_like"/>
    <property type="match status" value="1"/>
</dbReference>
<dbReference type="EMBL" id="CP001154">
    <property type="protein sequence ID" value="ACO73632.1"/>
    <property type="molecule type" value="Genomic_DNA"/>
</dbReference>
<reference evidence="17 18" key="1">
    <citation type="journal article" date="2009" name="PLoS Genet.">
        <title>The complete genome and proteome of Laribacter hongkongensis reveal potential mechanisms for adaptations to different temperatures and habitats.</title>
        <authorList>
            <person name="Woo P.C."/>
            <person name="Lau S.K."/>
            <person name="Tse H."/>
            <person name="Teng J.L."/>
            <person name="Curreem S.O."/>
            <person name="Tsang A.K."/>
            <person name="Fan R.Y."/>
            <person name="Wong G.K."/>
            <person name="Huang Y."/>
            <person name="Loman N.J."/>
            <person name="Snyder L.A."/>
            <person name="Cai J.J."/>
            <person name="Huang J.D."/>
            <person name="Mak W."/>
            <person name="Pallen M.J."/>
            <person name="Lok S."/>
            <person name="Yuen K.Y."/>
        </authorList>
    </citation>
    <scope>NUCLEOTIDE SEQUENCE [LARGE SCALE GENOMIC DNA]</scope>
    <source>
        <strain evidence="17 18">HLHK9</strain>
    </source>
</reference>
<feature type="binding site" evidence="15">
    <location>
        <position position="9"/>
    </location>
    <ligand>
        <name>substrate</name>
    </ligand>
</feature>
<dbReference type="eggNOG" id="COG0494">
    <property type="taxonomic scope" value="Bacteria"/>
</dbReference>
<comment type="cofactor">
    <cofactor evidence="1 15">
        <name>Mg(2+)</name>
        <dbReference type="ChEBI" id="CHEBI:18420"/>
    </cofactor>
</comment>
<keyword evidence="6" id="KW-0479">Metal-binding</keyword>
<evidence type="ECO:0000256" key="12">
    <source>
        <dbReference type="ARBA" id="ARBA00029346"/>
    </source>
</evidence>
<keyword evidence="18" id="KW-1185">Reference proteome</keyword>
<dbReference type="PRINTS" id="PR01020">
    <property type="entry name" value="LPSBIOSNTHSS"/>
</dbReference>
<dbReference type="PANTHER" id="PTHR47707">
    <property type="entry name" value="8-OXO-DGTP DIPHOSPHATASE"/>
    <property type="match status" value="1"/>
</dbReference>
<dbReference type="GO" id="GO:0015937">
    <property type="term" value="P:coenzyme A biosynthetic process"/>
    <property type="evidence" value="ECO:0007669"/>
    <property type="project" value="UniProtKB-UniRule"/>
</dbReference>
<organism evidence="17 18">
    <name type="scientific">Laribacter hongkongensis (strain HLHK9)</name>
    <dbReference type="NCBI Taxonomy" id="557598"/>
    <lineage>
        <taxon>Bacteria</taxon>
        <taxon>Pseudomonadati</taxon>
        <taxon>Pseudomonadota</taxon>
        <taxon>Betaproteobacteria</taxon>
        <taxon>Neisseriales</taxon>
        <taxon>Aquaspirillaceae</taxon>
        <taxon>Laribacter</taxon>
    </lineage>
</organism>
<dbReference type="SUPFAM" id="SSF55811">
    <property type="entry name" value="Nudix"/>
    <property type="match status" value="1"/>
</dbReference>
<dbReference type="Pfam" id="PF00293">
    <property type="entry name" value="NUDIX"/>
    <property type="match status" value="1"/>
</dbReference>
<dbReference type="EC" id="2.7.7.3" evidence="15"/>
<dbReference type="GO" id="GO:0044716">
    <property type="term" value="F:8-oxo-GDP phosphatase activity"/>
    <property type="evidence" value="ECO:0007669"/>
    <property type="project" value="TreeGrafter"/>
</dbReference>
<gene>
    <name evidence="15 17" type="primary">coaD</name>
    <name evidence="17" type="ordered locus">LHK_00639</name>
</gene>
<keyword evidence="8" id="KW-0378">Hydrolase</keyword>
<dbReference type="GO" id="GO:0009228">
    <property type="term" value="P:thiamine biosynthetic process"/>
    <property type="evidence" value="ECO:0007669"/>
    <property type="project" value="UniProtKB-KW"/>
</dbReference>
<feature type="binding site" evidence="15">
    <location>
        <position position="88"/>
    </location>
    <ligand>
        <name>substrate</name>
    </ligand>
</feature>
<keyword evidence="4 15" id="KW-0963">Cytoplasm</keyword>
<dbReference type="InterPro" id="IPR014729">
    <property type="entry name" value="Rossmann-like_a/b/a_fold"/>
</dbReference>
<keyword evidence="15" id="KW-0547">Nucleotide-binding</keyword>
<dbReference type="Gene3D" id="3.40.50.620">
    <property type="entry name" value="HUPs"/>
    <property type="match status" value="1"/>
</dbReference>
<feature type="binding site" evidence="15">
    <location>
        <begin position="124"/>
        <end position="130"/>
    </location>
    <ligand>
        <name>ATP</name>
        <dbReference type="ChEBI" id="CHEBI:30616"/>
    </ligand>
</feature>
<accession>C1DCZ7</accession>
<keyword evidence="5" id="KW-0235">DNA replication</keyword>
<keyword evidence="3" id="KW-0515">Mutator protein</keyword>
<dbReference type="eggNOG" id="COG0669">
    <property type="taxonomic scope" value="Bacteria"/>
</dbReference>
<dbReference type="CDD" id="cd02163">
    <property type="entry name" value="PPAT"/>
    <property type="match status" value="1"/>
</dbReference>
<dbReference type="eggNOG" id="COG0352">
    <property type="taxonomic scope" value="Bacteria"/>
</dbReference>
<dbReference type="PROSITE" id="PS00893">
    <property type="entry name" value="NUDIX_BOX"/>
    <property type="match status" value="1"/>
</dbReference>
<dbReference type="HAMAP" id="MF_00151">
    <property type="entry name" value="PPAT_bact"/>
    <property type="match status" value="1"/>
</dbReference>
<dbReference type="GO" id="GO:0005737">
    <property type="term" value="C:cytoplasm"/>
    <property type="evidence" value="ECO:0007669"/>
    <property type="project" value="UniProtKB-SubCell"/>
</dbReference>
<dbReference type="NCBIfam" id="NF006530">
    <property type="entry name" value="PRK08999.1"/>
    <property type="match status" value="1"/>
</dbReference>
<dbReference type="SUPFAM" id="SSF52374">
    <property type="entry name" value="Nucleotidylyl transferase"/>
    <property type="match status" value="1"/>
</dbReference>
<dbReference type="InterPro" id="IPR020084">
    <property type="entry name" value="NUDIX_hydrolase_CS"/>
</dbReference>
<dbReference type="NCBIfam" id="TIGR01510">
    <property type="entry name" value="coaD_prev_kdtB"/>
    <property type="match status" value="1"/>
</dbReference>
<dbReference type="GO" id="GO:0004595">
    <property type="term" value="F:pantetheine-phosphate adenylyltransferase activity"/>
    <property type="evidence" value="ECO:0007669"/>
    <property type="project" value="UniProtKB-UniRule"/>
</dbReference>
<protein>
    <recommendedName>
        <fullName evidence="15">Phosphopantetheine adenylyltransferase</fullName>
        <ecNumber evidence="15">2.7.7.3</ecNumber>
    </recommendedName>
    <alternativeName>
        <fullName evidence="15">Dephospho-CoA pyrophosphorylase</fullName>
    </alternativeName>
    <alternativeName>
        <fullName evidence="15">Pantetheine-phosphate adenylyltransferase</fullName>
        <shortName evidence="15">PPAT</shortName>
    </alternativeName>
</protein>
<evidence type="ECO:0000256" key="8">
    <source>
        <dbReference type="ARBA" id="ARBA00022801"/>
    </source>
</evidence>
<feature type="binding site" evidence="15">
    <location>
        <position position="99"/>
    </location>
    <ligand>
        <name>ATP</name>
        <dbReference type="ChEBI" id="CHEBI:30616"/>
    </ligand>
</feature>
<dbReference type="SUPFAM" id="SSF51391">
    <property type="entry name" value="Thiamin phosphate synthase"/>
    <property type="match status" value="1"/>
</dbReference>
<comment type="similarity">
    <text evidence="2">Belongs to the Nudix hydrolase family.</text>
</comment>